<dbReference type="AlphaFoldDB" id="A0A9P6JF26"/>
<feature type="compositionally biased region" description="Polar residues" evidence="4">
    <location>
        <begin position="405"/>
        <end position="417"/>
    </location>
</feature>
<dbReference type="SMART" id="SM00233">
    <property type="entry name" value="PH"/>
    <property type="match status" value="1"/>
</dbReference>
<dbReference type="CDD" id="cd00174">
    <property type="entry name" value="SH3"/>
    <property type="match status" value="1"/>
</dbReference>
<reference evidence="9" key="1">
    <citation type="journal article" date="2020" name="Fungal Divers.">
        <title>Resolving the Mortierellaceae phylogeny through synthesis of multi-gene phylogenetics and phylogenomics.</title>
        <authorList>
            <person name="Vandepol N."/>
            <person name="Liber J."/>
            <person name="Desiro A."/>
            <person name="Na H."/>
            <person name="Kennedy M."/>
            <person name="Barry K."/>
            <person name="Grigoriev I.V."/>
            <person name="Miller A.N."/>
            <person name="O'Donnell K."/>
            <person name="Stajich J.E."/>
            <person name="Bonito G."/>
        </authorList>
    </citation>
    <scope>NUCLEOTIDE SEQUENCE</scope>
    <source>
        <strain evidence="9">CK1249</strain>
    </source>
</reference>
<feature type="region of interest" description="Disordered" evidence="4">
    <location>
        <begin position="757"/>
        <end position="808"/>
    </location>
</feature>
<dbReference type="Gene3D" id="1.10.418.10">
    <property type="entry name" value="Calponin-like domain"/>
    <property type="match status" value="1"/>
</dbReference>
<feature type="compositionally biased region" description="Polar residues" evidence="4">
    <location>
        <begin position="789"/>
        <end position="808"/>
    </location>
</feature>
<evidence type="ECO:0000256" key="1">
    <source>
        <dbReference type="ARBA" id="ARBA00022443"/>
    </source>
</evidence>
<feature type="compositionally biased region" description="Polar residues" evidence="4">
    <location>
        <begin position="424"/>
        <end position="437"/>
    </location>
</feature>
<feature type="domain" description="SAM" evidence="8">
    <location>
        <begin position="195"/>
        <end position="258"/>
    </location>
</feature>
<evidence type="ECO:0000313" key="10">
    <source>
        <dbReference type="Proteomes" id="UP000738359"/>
    </source>
</evidence>
<keyword evidence="10" id="KW-1185">Reference proteome</keyword>
<dbReference type="InterPro" id="IPR001849">
    <property type="entry name" value="PH_domain"/>
</dbReference>
<sequence length="1057" mass="116982">MPETVWAIHNFEAEAEDEISFNIGEPITVLQKDELYQDGWWEGTNVRGETGLFPQNYTVQNPPGQAQAEVVAPLRPNNGYADIDGMANAGSGKPGGNVNPKSATSTSQVSNIIGGVDDKRAMSQPSHTSLDSNLSRLHIQHNANIASPAMSSTRGGFGGAHSSTASNSSPNSKQIAQSVDESLNDPQLSGHPSTWSIDQVAYWLRLCGFGGVAPSFVENEISGAILLELNLNNLKELEINSFGKRFNIMNAITSLKQSAKGEMIPKGLYGSMSNPSSMYGLGPNIPPRMTSAPIIVPSPRASYDIRGDFARDPRQNAQDPRHQGLTQPHSSTLQSPNMRPQQHHHHHHQQHPDYELHSNQQQSRAAALARSDTIGSVLSAASMGDYAGPLPDVGVGRGAQRHSITSAYSSNSNPNRNQWDRNASRQPQVPTALSPQQRGHALNEFDETSFHGRALEQPPADQYPRAMEVSGPISPQMRQQDPYSSEIFQKPVPKQRKYHNPDSTNRPSNGKADPTDKIVPLELIGKPDYAGWLKKRGDTYRTWKSRWFMLKGVTLYYMNTPKDNASKDYINLVGYKIIQDENIYAGKYCFKAVHDHLRDFFFYTESESDMKGWLKALMKVTIGRDPTAPVISSSNIPTIPLHVARQMAPRPPSPTRRNRALGPNGQPMHPQQQQQQQQYDQRYQQQQQQQQQQPQSQQAPFQQLLDYDDKESESEEYLDNGFSSPRAIYNQGLAQSAGQSNIQNQTQPESPILQHITTPSQQQRHSFVHPDQQNGDDDPWRDEDGEGFSQANNAPITTSNSGVNGQQQWQQNLAVRPDSELDSFNQHAEEVPTHSSTNARWTQEQYVEWMNRNLPSTVEPVSDMTQSLRSGVVLVRLIEQLSGEHVDKRIPNATYTLQMLENLLTAFKFMDKVGVSTDGYTVKDIFNGNEDKIILMFESIRARFPDDVAPGQSERMPVLSTLSSPPSSGSLTIGNPSNGPLPPAPQSEAAKGSIRGDSPALSHDGKLGQGALPSSNSPSLHQQHLQPQQQQQRIQPQHTGGSEFEALYDEAARSTIS</sequence>
<dbReference type="Pfam" id="PF00169">
    <property type="entry name" value="PH"/>
    <property type="match status" value="1"/>
</dbReference>
<dbReference type="PROSITE" id="PS50105">
    <property type="entry name" value="SAM_DOMAIN"/>
    <property type="match status" value="1"/>
</dbReference>
<dbReference type="InterPro" id="IPR051566">
    <property type="entry name" value="CNKSR"/>
</dbReference>
<dbReference type="InterPro" id="IPR001660">
    <property type="entry name" value="SAM"/>
</dbReference>
<keyword evidence="2" id="KW-0344">Guanine-nucleotide releasing factor</keyword>
<evidence type="ECO:0000259" key="8">
    <source>
        <dbReference type="PROSITE" id="PS50105"/>
    </source>
</evidence>
<feature type="compositionally biased region" description="Low complexity" evidence="4">
    <location>
        <begin position="959"/>
        <end position="972"/>
    </location>
</feature>
<dbReference type="Gene3D" id="1.10.150.50">
    <property type="entry name" value="Transcription Factor, Ets-1"/>
    <property type="match status" value="1"/>
</dbReference>
<dbReference type="SUPFAM" id="SSF50729">
    <property type="entry name" value="PH domain-like"/>
    <property type="match status" value="1"/>
</dbReference>
<feature type="compositionally biased region" description="Low complexity" evidence="4">
    <location>
        <begin position="162"/>
        <end position="172"/>
    </location>
</feature>
<dbReference type="InterPro" id="IPR036028">
    <property type="entry name" value="SH3-like_dom_sf"/>
</dbReference>
<dbReference type="SMART" id="SM00033">
    <property type="entry name" value="CH"/>
    <property type="match status" value="1"/>
</dbReference>
<dbReference type="PROSITE" id="PS50003">
    <property type="entry name" value="PH_DOMAIN"/>
    <property type="match status" value="1"/>
</dbReference>
<dbReference type="InterPro" id="IPR001452">
    <property type="entry name" value="SH3_domain"/>
</dbReference>
<feature type="region of interest" description="Disordered" evidence="4">
    <location>
        <begin position="641"/>
        <end position="701"/>
    </location>
</feature>
<dbReference type="InterPro" id="IPR011993">
    <property type="entry name" value="PH-like_dom_sf"/>
</dbReference>
<dbReference type="EMBL" id="JAAAHY010000003">
    <property type="protein sequence ID" value="KAF9968804.1"/>
    <property type="molecule type" value="Genomic_DNA"/>
</dbReference>
<dbReference type="InterPro" id="IPR013761">
    <property type="entry name" value="SAM/pointed_sf"/>
</dbReference>
<evidence type="ECO:0000259" key="5">
    <source>
        <dbReference type="PROSITE" id="PS50002"/>
    </source>
</evidence>
<dbReference type="SUPFAM" id="SSF47769">
    <property type="entry name" value="SAM/Pointed domain"/>
    <property type="match status" value="1"/>
</dbReference>
<feature type="domain" description="SH3" evidence="5">
    <location>
        <begin position="1"/>
        <end position="63"/>
    </location>
</feature>
<dbReference type="SMART" id="SM00326">
    <property type="entry name" value="SH3"/>
    <property type="match status" value="1"/>
</dbReference>
<dbReference type="GO" id="GO:0005085">
    <property type="term" value="F:guanyl-nucleotide exchange factor activity"/>
    <property type="evidence" value="ECO:0007669"/>
    <property type="project" value="UniProtKB-KW"/>
</dbReference>
<dbReference type="Pfam" id="PF07647">
    <property type="entry name" value="SAM_2"/>
    <property type="match status" value="1"/>
</dbReference>
<feature type="compositionally biased region" description="Low complexity" evidence="4">
    <location>
        <begin position="666"/>
        <end position="701"/>
    </location>
</feature>
<feature type="domain" description="Calponin-homology (CH)" evidence="7">
    <location>
        <begin position="840"/>
        <end position="945"/>
    </location>
</feature>
<feature type="domain" description="PH" evidence="6">
    <location>
        <begin position="526"/>
        <end position="622"/>
    </location>
</feature>
<dbReference type="PRINTS" id="PR00452">
    <property type="entry name" value="SH3DOMAIN"/>
</dbReference>
<dbReference type="SMART" id="SM00454">
    <property type="entry name" value="SAM"/>
    <property type="match status" value="1"/>
</dbReference>
<dbReference type="SUPFAM" id="SSF50044">
    <property type="entry name" value="SH3-domain"/>
    <property type="match status" value="1"/>
</dbReference>
<feature type="compositionally biased region" description="Low complexity" evidence="4">
    <location>
        <begin position="1020"/>
        <end position="1038"/>
    </location>
</feature>
<feature type="region of interest" description="Disordered" evidence="4">
    <location>
        <begin position="948"/>
        <end position="1057"/>
    </location>
</feature>
<accession>A0A9P6JF26</accession>
<feature type="region of interest" description="Disordered" evidence="4">
    <location>
        <begin position="148"/>
        <end position="190"/>
    </location>
</feature>
<dbReference type="SUPFAM" id="SSF47576">
    <property type="entry name" value="Calponin-homology domain, CH-domain"/>
    <property type="match status" value="1"/>
</dbReference>
<dbReference type="Pfam" id="PF00307">
    <property type="entry name" value="CH"/>
    <property type="match status" value="1"/>
</dbReference>
<feature type="region of interest" description="Disordered" evidence="4">
    <location>
        <begin position="405"/>
        <end position="439"/>
    </location>
</feature>
<dbReference type="Pfam" id="PF14604">
    <property type="entry name" value="SH3_9"/>
    <property type="match status" value="1"/>
</dbReference>
<evidence type="ECO:0000256" key="4">
    <source>
        <dbReference type="SAM" id="MobiDB-lite"/>
    </source>
</evidence>
<dbReference type="PROSITE" id="PS50002">
    <property type="entry name" value="SH3"/>
    <property type="match status" value="1"/>
</dbReference>
<dbReference type="Gene3D" id="2.30.29.30">
    <property type="entry name" value="Pleckstrin-homology domain (PH domain)/Phosphotyrosine-binding domain (PTB)"/>
    <property type="match status" value="1"/>
</dbReference>
<dbReference type="Gene3D" id="2.30.30.40">
    <property type="entry name" value="SH3 Domains"/>
    <property type="match status" value="1"/>
</dbReference>
<feature type="compositionally biased region" description="Low complexity" evidence="4">
    <location>
        <begin position="360"/>
        <end position="370"/>
    </location>
</feature>
<feature type="compositionally biased region" description="Acidic residues" evidence="4">
    <location>
        <begin position="774"/>
        <end position="786"/>
    </location>
</feature>
<feature type="region of interest" description="Disordered" evidence="4">
    <location>
        <begin position="304"/>
        <end position="370"/>
    </location>
</feature>
<dbReference type="InterPro" id="IPR036872">
    <property type="entry name" value="CH_dom_sf"/>
</dbReference>
<feature type="compositionally biased region" description="Polar residues" evidence="4">
    <location>
        <begin position="476"/>
        <end position="487"/>
    </location>
</feature>
<dbReference type="PANTHER" id="PTHR12844:SF42">
    <property type="entry name" value="CONNECTOR ENHANCER OF KSR PROTEIN CNK"/>
    <property type="match status" value="1"/>
</dbReference>
<evidence type="ECO:0000259" key="7">
    <source>
        <dbReference type="PROSITE" id="PS50021"/>
    </source>
</evidence>
<gene>
    <name evidence="9" type="primary">BOI2_2</name>
    <name evidence="9" type="ORF">BGZ70_005608</name>
</gene>
<proteinExistence type="predicted"/>
<protein>
    <submittedName>
        <fullName evidence="9">Polar growth protein</fullName>
    </submittedName>
</protein>
<evidence type="ECO:0000256" key="3">
    <source>
        <dbReference type="PROSITE-ProRule" id="PRU00192"/>
    </source>
</evidence>
<feature type="region of interest" description="Disordered" evidence="4">
    <location>
        <begin position="455"/>
        <end position="516"/>
    </location>
</feature>
<comment type="caution">
    <text evidence="9">The sequence shown here is derived from an EMBL/GenBank/DDBJ whole genome shotgun (WGS) entry which is preliminary data.</text>
</comment>
<organism evidence="9 10">
    <name type="scientific">Mortierella alpina</name>
    <name type="common">Oleaginous fungus</name>
    <name type="synonym">Mortierella renispora</name>
    <dbReference type="NCBI Taxonomy" id="64518"/>
    <lineage>
        <taxon>Eukaryota</taxon>
        <taxon>Fungi</taxon>
        <taxon>Fungi incertae sedis</taxon>
        <taxon>Mucoromycota</taxon>
        <taxon>Mortierellomycotina</taxon>
        <taxon>Mortierellomycetes</taxon>
        <taxon>Mortierellales</taxon>
        <taxon>Mortierellaceae</taxon>
        <taxon>Mortierella</taxon>
    </lineage>
</organism>
<feature type="compositionally biased region" description="Polar residues" evidence="4">
    <location>
        <begin position="173"/>
        <end position="190"/>
    </location>
</feature>
<dbReference type="OrthoDB" id="73680at2759"/>
<dbReference type="Proteomes" id="UP000738359">
    <property type="component" value="Unassembled WGS sequence"/>
</dbReference>
<feature type="compositionally biased region" description="Polar residues" evidence="4">
    <location>
        <begin position="324"/>
        <end position="340"/>
    </location>
</feature>
<evidence type="ECO:0000259" key="6">
    <source>
        <dbReference type="PROSITE" id="PS50003"/>
    </source>
</evidence>
<dbReference type="PROSITE" id="PS50021">
    <property type="entry name" value="CH"/>
    <property type="match status" value="1"/>
</dbReference>
<feature type="compositionally biased region" description="Basic and acidic residues" evidence="4">
    <location>
        <begin position="304"/>
        <end position="322"/>
    </location>
</feature>
<evidence type="ECO:0000313" key="9">
    <source>
        <dbReference type="EMBL" id="KAF9968804.1"/>
    </source>
</evidence>
<name>A0A9P6JF26_MORAP</name>
<dbReference type="PANTHER" id="PTHR12844">
    <property type="entry name" value="CONNECTOR ENCHANCER OF KINASE SUPPRESSOR OF RAS"/>
    <property type="match status" value="1"/>
</dbReference>
<keyword evidence="1 3" id="KW-0728">SH3 domain</keyword>
<dbReference type="InterPro" id="IPR001715">
    <property type="entry name" value="CH_dom"/>
</dbReference>
<evidence type="ECO:0000256" key="2">
    <source>
        <dbReference type="ARBA" id="ARBA00022658"/>
    </source>
</evidence>